<evidence type="ECO:0008006" key="3">
    <source>
        <dbReference type="Google" id="ProtNLM"/>
    </source>
</evidence>
<dbReference type="OrthoDB" id="1629754at2"/>
<dbReference type="Pfam" id="PF10076">
    <property type="entry name" value="Phage_Mu_Gp48"/>
    <property type="match status" value="1"/>
</dbReference>
<sequence length="175" mass="19830">MPKTMIEMLPPHLRKSGIINEIFDSEQLVIDDLRLSVQDLRDQMDFSTATWALEIYEKEYGISVDDSKPDSERRSVLISKSRGSGQVDADLLKAVADSYTNGDCDVSFTGVIEITFNSFIGRPPNMNDVEQALEDTKPAHLRMEFTFRYYTVDEIEAMTLNDLETETLSNFAPFG</sequence>
<accession>A0A1G8WCX1</accession>
<reference evidence="2" key="1">
    <citation type="submission" date="2016-10" db="EMBL/GenBank/DDBJ databases">
        <authorList>
            <person name="Varghese N."/>
            <person name="Submissions S."/>
        </authorList>
    </citation>
    <scope>NUCLEOTIDE SEQUENCE [LARGE SCALE GENOMIC DNA]</scope>
    <source>
        <strain evidence="2">DSM 4771</strain>
    </source>
</reference>
<dbReference type="RefSeq" id="WP_093194773.1">
    <property type="nucleotide sequence ID" value="NZ_FNEV01000015.1"/>
</dbReference>
<organism evidence="1 2">
    <name type="scientific">Salimicrobium halophilum</name>
    <dbReference type="NCBI Taxonomy" id="86666"/>
    <lineage>
        <taxon>Bacteria</taxon>
        <taxon>Bacillati</taxon>
        <taxon>Bacillota</taxon>
        <taxon>Bacilli</taxon>
        <taxon>Bacillales</taxon>
        <taxon>Bacillaceae</taxon>
        <taxon>Salimicrobium</taxon>
    </lineage>
</organism>
<dbReference type="InterPro" id="IPR018755">
    <property type="entry name" value="Phage_Mu_Gp48"/>
</dbReference>
<gene>
    <name evidence="1" type="ORF">SAMN04490247_3121</name>
</gene>
<dbReference type="Proteomes" id="UP000199225">
    <property type="component" value="Unassembled WGS sequence"/>
</dbReference>
<evidence type="ECO:0000313" key="2">
    <source>
        <dbReference type="Proteomes" id="UP000199225"/>
    </source>
</evidence>
<evidence type="ECO:0000313" key="1">
    <source>
        <dbReference type="EMBL" id="SDJ76092.1"/>
    </source>
</evidence>
<protein>
    <recommendedName>
        <fullName evidence="3">DUF2313 domain-containing protein</fullName>
    </recommendedName>
</protein>
<dbReference type="STRING" id="86666.SAMN04490247_3121"/>
<proteinExistence type="predicted"/>
<dbReference type="AlphaFoldDB" id="A0A1G8WCX1"/>
<keyword evidence="2" id="KW-1185">Reference proteome</keyword>
<name>A0A1G8WCX1_9BACI</name>
<dbReference type="EMBL" id="FNEV01000015">
    <property type="protein sequence ID" value="SDJ76092.1"/>
    <property type="molecule type" value="Genomic_DNA"/>
</dbReference>